<evidence type="ECO:0000313" key="2">
    <source>
        <dbReference type="Proteomes" id="UP000501690"/>
    </source>
</evidence>
<sequence>MLNAKIARLVFVHRNTRQFLSRIVFSKSSCCRNLYRAASSTSRRHPPLRYHHRCVHLEHPRTNNHIHIYQELDSHRETSIFSFTVRETEIYDPTQHLHVRTCTRIIFFLATSAM</sequence>
<keyword evidence="2" id="KW-1185">Reference proteome</keyword>
<name>A0A4D6LFX8_VIGUN</name>
<dbReference type="Proteomes" id="UP000501690">
    <property type="component" value="Linkage Group LG3"/>
</dbReference>
<protein>
    <submittedName>
        <fullName evidence="1">Uncharacterized protein</fullName>
    </submittedName>
</protein>
<evidence type="ECO:0000313" key="1">
    <source>
        <dbReference type="EMBL" id="QCD87094.1"/>
    </source>
</evidence>
<gene>
    <name evidence="1" type="ORF">DEO72_LG3g1626</name>
</gene>
<dbReference type="EMBL" id="CP039347">
    <property type="protein sequence ID" value="QCD87094.1"/>
    <property type="molecule type" value="Genomic_DNA"/>
</dbReference>
<accession>A0A4D6LFX8</accession>
<reference evidence="1 2" key="1">
    <citation type="submission" date="2019-04" db="EMBL/GenBank/DDBJ databases">
        <title>An improved genome assembly and genetic linkage map for asparagus bean, Vigna unguiculata ssp. sesquipedialis.</title>
        <authorList>
            <person name="Xia Q."/>
            <person name="Zhang R."/>
            <person name="Dong Y."/>
        </authorList>
    </citation>
    <scope>NUCLEOTIDE SEQUENCE [LARGE SCALE GENOMIC DNA]</scope>
    <source>
        <tissue evidence="1">Leaf</tissue>
    </source>
</reference>
<organism evidence="1 2">
    <name type="scientific">Vigna unguiculata</name>
    <name type="common">Cowpea</name>
    <dbReference type="NCBI Taxonomy" id="3917"/>
    <lineage>
        <taxon>Eukaryota</taxon>
        <taxon>Viridiplantae</taxon>
        <taxon>Streptophyta</taxon>
        <taxon>Embryophyta</taxon>
        <taxon>Tracheophyta</taxon>
        <taxon>Spermatophyta</taxon>
        <taxon>Magnoliopsida</taxon>
        <taxon>eudicotyledons</taxon>
        <taxon>Gunneridae</taxon>
        <taxon>Pentapetalae</taxon>
        <taxon>rosids</taxon>
        <taxon>fabids</taxon>
        <taxon>Fabales</taxon>
        <taxon>Fabaceae</taxon>
        <taxon>Papilionoideae</taxon>
        <taxon>50 kb inversion clade</taxon>
        <taxon>NPAAA clade</taxon>
        <taxon>indigoferoid/millettioid clade</taxon>
        <taxon>Phaseoleae</taxon>
        <taxon>Vigna</taxon>
    </lineage>
</organism>
<dbReference type="AlphaFoldDB" id="A0A4D6LFX8"/>
<proteinExistence type="predicted"/>